<evidence type="ECO:0000313" key="2">
    <source>
        <dbReference type="EMBL" id="NYF92181.1"/>
    </source>
</evidence>
<organism evidence="2 3">
    <name type="scientific">Tunturiibacter lichenicola</name>
    <dbReference type="NCBI Taxonomy" id="2051959"/>
    <lineage>
        <taxon>Bacteria</taxon>
        <taxon>Pseudomonadati</taxon>
        <taxon>Acidobacteriota</taxon>
        <taxon>Terriglobia</taxon>
        <taxon>Terriglobales</taxon>
        <taxon>Acidobacteriaceae</taxon>
        <taxon>Tunturiibacter</taxon>
    </lineage>
</organism>
<comment type="caution">
    <text evidence="2">The sequence shown here is derived from an EMBL/GenBank/DDBJ whole genome shotgun (WGS) entry which is preliminary data.</text>
</comment>
<accession>A0A852VLZ1</accession>
<name>A0A852VLZ1_9BACT</name>
<evidence type="ECO:0000313" key="3">
    <source>
        <dbReference type="Proteomes" id="UP000564385"/>
    </source>
</evidence>
<reference evidence="2 3" key="1">
    <citation type="submission" date="2020-07" db="EMBL/GenBank/DDBJ databases">
        <title>Genomic Encyclopedia of Type Strains, Phase IV (KMG-V): Genome sequencing to study the core and pangenomes of soil and plant-associated prokaryotes.</title>
        <authorList>
            <person name="Whitman W."/>
        </authorList>
    </citation>
    <scope>NUCLEOTIDE SEQUENCE [LARGE SCALE GENOMIC DNA]</scope>
    <source>
        <strain evidence="2 3">M8UP22</strain>
    </source>
</reference>
<protein>
    <submittedName>
        <fullName evidence="2">Uncharacterized protein</fullName>
    </submittedName>
</protein>
<dbReference type="EMBL" id="JACCCU010000003">
    <property type="protein sequence ID" value="NYF92181.1"/>
    <property type="molecule type" value="Genomic_DNA"/>
</dbReference>
<sequence>MQYTLCRHVKANGTRCQAPSLTGQTWCYFHSRLHQSHQKFRYTGAARGYLMAGQHIELTTLEDRESVQVALSTVINALATGNLDIRRATALLYGLQLASNNASSLITKPYAARVVRDVESSPEGLDLAQPGATIEIDEDYDPRADLALDDEEDEDDIEDEED</sequence>
<feature type="compositionally biased region" description="Acidic residues" evidence="1">
    <location>
        <begin position="147"/>
        <end position="162"/>
    </location>
</feature>
<dbReference type="Proteomes" id="UP000564385">
    <property type="component" value="Unassembled WGS sequence"/>
</dbReference>
<evidence type="ECO:0000256" key="1">
    <source>
        <dbReference type="SAM" id="MobiDB-lite"/>
    </source>
</evidence>
<dbReference type="AlphaFoldDB" id="A0A852VLZ1"/>
<proteinExistence type="predicted"/>
<feature type="region of interest" description="Disordered" evidence="1">
    <location>
        <begin position="121"/>
        <end position="162"/>
    </location>
</feature>
<gene>
    <name evidence="2" type="ORF">HDF08_004300</name>
</gene>